<evidence type="ECO:0000256" key="8">
    <source>
        <dbReference type="ARBA" id="ARBA00023239"/>
    </source>
</evidence>
<proteinExistence type="inferred from homology"/>
<dbReference type="OrthoDB" id="9780250at2"/>
<dbReference type="GO" id="GO:0030145">
    <property type="term" value="F:manganese ion binding"/>
    <property type="evidence" value="ECO:0007669"/>
    <property type="project" value="TreeGrafter"/>
</dbReference>
<gene>
    <name evidence="9 10" type="primary">uxuA</name>
    <name evidence="10" type="ORF">FTX54_015015</name>
</gene>
<keyword evidence="11" id="KW-1185">Reference proteome</keyword>
<comment type="pathway">
    <text evidence="3 9">Carbohydrate metabolism; pentose and glucuronate interconversion.</text>
</comment>
<evidence type="ECO:0000256" key="6">
    <source>
        <dbReference type="ARBA" id="ARBA00023004"/>
    </source>
</evidence>
<organism evidence="10 11">
    <name type="scientific">Alkalicoccus halolimnae</name>
    <dbReference type="NCBI Taxonomy" id="1667239"/>
    <lineage>
        <taxon>Bacteria</taxon>
        <taxon>Bacillati</taxon>
        <taxon>Bacillota</taxon>
        <taxon>Bacilli</taxon>
        <taxon>Bacillales</taxon>
        <taxon>Bacillaceae</taxon>
        <taxon>Alkalicoccus</taxon>
    </lineage>
</organism>
<dbReference type="InterPro" id="IPR004628">
    <property type="entry name" value="Man_deHydtase"/>
</dbReference>
<comment type="similarity">
    <text evidence="4 9">Belongs to the mannonate dehydratase family.</text>
</comment>
<dbReference type="PANTHER" id="PTHR30387:SF2">
    <property type="entry name" value="MANNONATE DEHYDRATASE"/>
    <property type="match status" value="1"/>
</dbReference>
<dbReference type="RefSeq" id="WP_147803649.1">
    <property type="nucleotide sequence ID" value="NZ_CP144914.1"/>
</dbReference>
<comment type="function">
    <text evidence="2 9">Catalyzes the dehydration of D-mannonate.</text>
</comment>
<keyword evidence="8 9" id="KW-0456">Lyase</keyword>
<accession>A0A5C7FJ84</accession>
<evidence type="ECO:0000256" key="1">
    <source>
        <dbReference type="ARBA" id="ARBA00001794"/>
    </source>
</evidence>
<dbReference type="GO" id="GO:0008927">
    <property type="term" value="F:mannonate dehydratase activity"/>
    <property type="evidence" value="ECO:0007669"/>
    <property type="project" value="UniProtKB-UniRule"/>
</dbReference>
<dbReference type="PIRSF" id="PIRSF016049">
    <property type="entry name" value="Man_dehyd"/>
    <property type="match status" value="1"/>
</dbReference>
<dbReference type="GO" id="GO:0042840">
    <property type="term" value="P:D-glucuronate catabolic process"/>
    <property type="evidence" value="ECO:0007669"/>
    <property type="project" value="TreeGrafter"/>
</dbReference>
<name>A0A5C7FJ84_9BACI</name>
<dbReference type="GO" id="GO:0008198">
    <property type="term" value="F:ferrous iron binding"/>
    <property type="evidence" value="ECO:0007669"/>
    <property type="project" value="TreeGrafter"/>
</dbReference>
<dbReference type="Pfam" id="PF03786">
    <property type="entry name" value="UxuA"/>
    <property type="match status" value="1"/>
</dbReference>
<evidence type="ECO:0000313" key="11">
    <source>
        <dbReference type="Proteomes" id="UP000321816"/>
    </source>
</evidence>
<evidence type="ECO:0000256" key="9">
    <source>
        <dbReference type="HAMAP-Rule" id="MF_00106"/>
    </source>
</evidence>
<evidence type="ECO:0000313" key="10">
    <source>
        <dbReference type="EMBL" id="WWD79689.1"/>
    </source>
</evidence>
<dbReference type="AlphaFoldDB" id="A0A5C7FJ84"/>
<protein>
    <recommendedName>
        <fullName evidence="5 9">Mannonate dehydratase</fullName>
        <ecNumber evidence="5 9">4.2.1.8</ecNumber>
    </recommendedName>
    <alternativeName>
        <fullName evidence="9">D-mannonate hydro-lyase</fullName>
    </alternativeName>
</protein>
<dbReference type="NCBIfam" id="TIGR00695">
    <property type="entry name" value="uxuA"/>
    <property type="match status" value="1"/>
</dbReference>
<dbReference type="KEGG" id="ahal:FTX54_015015"/>
<reference evidence="10 11" key="1">
    <citation type="submission" date="2024-01" db="EMBL/GenBank/DDBJ databases">
        <title>Complete Genome Sequence of Alkalicoccus halolimnae BZ-SZ-XJ29T, a Moderately Halophilic Bacterium Isolated from a Salt Lake.</title>
        <authorList>
            <person name="Zhao B."/>
        </authorList>
    </citation>
    <scope>NUCLEOTIDE SEQUENCE [LARGE SCALE GENOMIC DNA]</scope>
    <source>
        <strain evidence="10 11">BZ-SZ-XJ29</strain>
    </source>
</reference>
<comment type="catalytic activity">
    <reaction evidence="1 9">
        <text>D-mannonate = 2-dehydro-3-deoxy-D-gluconate + H2O</text>
        <dbReference type="Rhea" id="RHEA:20097"/>
        <dbReference type="ChEBI" id="CHEBI:15377"/>
        <dbReference type="ChEBI" id="CHEBI:17767"/>
        <dbReference type="ChEBI" id="CHEBI:57990"/>
        <dbReference type="EC" id="4.2.1.8"/>
    </reaction>
</comment>
<keyword evidence="7 9" id="KW-0464">Manganese</keyword>
<dbReference type="NCBIfam" id="NF003027">
    <property type="entry name" value="PRK03906.1"/>
    <property type="match status" value="2"/>
</dbReference>
<comment type="cofactor">
    <cofactor evidence="9">
        <name>Fe(2+)</name>
        <dbReference type="ChEBI" id="CHEBI:29033"/>
    </cofactor>
    <cofactor evidence="9">
        <name>Mn(2+)</name>
        <dbReference type="ChEBI" id="CHEBI:29035"/>
    </cofactor>
</comment>
<keyword evidence="6 9" id="KW-0408">Iron</keyword>
<dbReference type="SUPFAM" id="SSF51658">
    <property type="entry name" value="Xylose isomerase-like"/>
    <property type="match status" value="1"/>
</dbReference>
<dbReference type="PANTHER" id="PTHR30387">
    <property type="entry name" value="MANNONATE DEHYDRATASE"/>
    <property type="match status" value="1"/>
</dbReference>
<dbReference type="InterPro" id="IPR036237">
    <property type="entry name" value="Xyl_isomerase-like_sf"/>
</dbReference>
<evidence type="ECO:0000256" key="4">
    <source>
        <dbReference type="ARBA" id="ARBA00007389"/>
    </source>
</evidence>
<dbReference type="EMBL" id="CP144914">
    <property type="protein sequence ID" value="WWD79689.1"/>
    <property type="molecule type" value="Genomic_DNA"/>
</dbReference>
<dbReference type="HAMAP" id="MF_00106">
    <property type="entry name" value="UxuA"/>
    <property type="match status" value="1"/>
</dbReference>
<sequence length="345" mass="39230">MEMSFRWYGKSDPVTLSQIRQIPDVEGIVTAVYDYEAGEVWSKEVIDNLKNTIEKEGFTWNVVESVPVHEDIKLGKDSRDKWIENYKQTMKHLSANGIKTICYNFMPVFDWTRTELNASLPDGSNSLAYDENTLETIDPLSGELTLPGWDLSYQTEDLKKLMEDFRQLTEEQLMENLIYFLKEIMPTAEEEDIKLAIHPDDPPWSIFGLPRVVTGKQAVQRILTEVDSPSNGITFCSGSYGADEKNDLETIIQTAAGRIHFVHLRNIKYGKGRSFQETAHSKNHGSLNMIQLVRKLHEAGFSGPVRPDHGRMIWGEKGRPGYGLYDRALGAQYLNGIIHTLEGSR</sequence>
<dbReference type="EC" id="4.2.1.8" evidence="5 9"/>
<dbReference type="Gene3D" id="3.20.20.150">
    <property type="entry name" value="Divalent-metal-dependent TIM barrel enzymes"/>
    <property type="match status" value="1"/>
</dbReference>
<evidence type="ECO:0000256" key="2">
    <source>
        <dbReference type="ARBA" id="ARBA00002713"/>
    </source>
</evidence>
<evidence type="ECO:0000256" key="5">
    <source>
        <dbReference type="ARBA" id="ARBA00012927"/>
    </source>
</evidence>
<evidence type="ECO:0000256" key="3">
    <source>
        <dbReference type="ARBA" id="ARBA00004892"/>
    </source>
</evidence>
<dbReference type="Proteomes" id="UP000321816">
    <property type="component" value="Chromosome"/>
</dbReference>
<evidence type="ECO:0000256" key="7">
    <source>
        <dbReference type="ARBA" id="ARBA00023211"/>
    </source>
</evidence>